<dbReference type="InterPro" id="IPR003018">
    <property type="entry name" value="GAF"/>
</dbReference>
<dbReference type="Pfam" id="PF01590">
    <property type="entry name" value="GAF"/>
    <property type="match status" value="1"/>
</dbReference>
<organism evidence="2 3">
    <name type="scientific">Legionella antarctica</name>
    <dbReference type="NCBI Taxonomy" id="2708020"/>
    <lineage>
        <taxon>Bacteria</taxon>
        <taxon>Pseudomonadati</taxon>
        <taxon>Pseudomonadota</taxon>
        <taxon>Gammaproteobacteria</taxon>
        <taxon>Legionellales</taxon>
        <taxon>Legionellaceae</taxon>
        <taxon>Legionella</taxon>
    </lineage>
</organism>
<dbReference type="SUPFAM" id="SSF55781">
    <property type="entry name" value="GAF domain-like"/>
    <property type="match status" value="1"/>
</dbReference>
<dbReference type="PROSITE" id="PS50887">
    <property type="entry name" value="GGDEF"/>
    <property type="match status" value="1"/>
</dbReference>
<dbReference type="SMART" id="SM00267">
    <property type="entry name" value="GGDEF"/>
    <property type="match status" value="1"/>
</dbReference>
<dbReference type="SMART" id="SM00065">
    <property type="entry name" value="GAF"/>
    <property type="match status" value="1"/>
</dbReference>
<dbReference type="Pfam" id="PF00990">
    <property type="entry name" value="GGDEF"/>
    <property type="match status" value="1"/>
</dbReference>
<keyword evidence="3" id="KW-1185">Reference proteome</keyword>
<evidence type="ECO:0000313" key="3">
    <source>
        <dbReference type="Proteomes" id="UP000502894"/>
    </source>
</evidence>
<evidence type="ECO:0000259" key="1">
    <source>
        <dbReference type="PROSITE" id="PS50887"/>
    </source>
</evidence>
<reference evidence="2" key="1">
    <citation type="journal article" date="2020" name="Microbiol. Resour. Announc.">
        <title>Complete Genome Sequence of Novel Psychrotolerant Legionella Strain TUM19329, Isolated from Antarctic Lake Sediment.</title>
        <authorList>
            <person name="Shimada S."/>
            <person name="Nakai R."/>
            <person name="Aoki K."/>
            <person name="Shimoeda N."/>
            <person name="Ohno G."/>
            <person name="Miyazaki Y."/>
            <person name="Kudoh S."/>
            <person name="Imura S."/>
            <person name="Watanabe K."/>
            <person name="Ishii Y."/>
            <person name="Tateda K."/>
        </authorList>
    </citation>
    <scope>NUCLEOTIDE SEQUENCE [LARGE SCALE GENOMIC DNA]</scope>
    <source>
        <strain evidence="2">TUM19329</strain>
    </source>
</reference>
<sequence length="313" mass="36074">MIKPQKPKNEIQRLQALQNLNILDTKSEERFDCITRVAQNLFHVPIASVSFVDKEREWFKSKYGLQFEETPREISFGAHVILKEEIMIVNDALNDIRFKDNPLVLGNPEIRFYLGCPLKIKGLYNIGTLCLIDHKAQQFSDADIGIVKDLAAIVEAEFDAHCSTIDELTSLSNRQGLLPVGKQIIKRCNQFDRNLLLLYFDINNLKSINDKYGHDEGDKVLKIFAQQLLKNFRGSDAFARLGGDKFCVLCPGMFKEHLPKVMKRLQNKLLSVQTNYPIEFSMGAFAYDRAHHSITSLVEEAYEKLYEDKRRYH</sequence>
<dbReference type="InterPro" id="IPR029016">
    <property type="entry name" value="GAF-like_dom_sf"/>
</dbReference>
<proteinExistence type="predicted"/>
<protein>
    <submittedName>
        <fullName evidence="2">GGDEF domain-containing protein</fullName>
    </submittedName>
</protein>
<dbReference type="Gene3D" id="3.30.450.40">
    <property type="match status" value="1"/>
</dbReference>
<dbReference type="KEGG" id="lant:TUM19329_03320"/>
<dbReference type="InterPro" id="IPR043128">
    <property type="entry name" value="Rev_trsase/Diguanyl_cyclase"/>
</dbReference>
<dbReference type="InterPro" id="IPR000160">
    <property type="entry name" value="GGDEF_dom"/>
</dbReference>
<accession>A0A6F8T0I2</accession>
<gene>
    <name evidence="2" type="ORF">TUM19329_03320</name>
</gene>
<dbReference type="NCBIfam" id="TIGR00254">
    <property type="entry name" value="GGDEF"/>
    <property type="match status" value="1"/>
</dbReference>
<dbReference type="Proteomes" id="UP000502894">
    <property type="component" value="Chromosome"/>
</dbReference>
<dbReference type="PANTHER" id="PTHR43102">
    <property type="entry name" value="SLR1143 PROTEIN"/>
    <property type="match status" value="1"/>
</dbReference>
<dbReference type="CDD" id="cd01949">
    <property type="entry name" value="GGDEF"/>
    <property type="match status" value="1"/>
</dbReference>
<feature type="domain" description="GGDEF" evidence="1">
    <location>
        <begin position="193"/>
        <end position="313"/>
    </location>
</feature>
<dbReference type="AlphaFoldDB" id="A0A6F8T0I2"/>
<name>A0A6F8T0I2_9GAMM</name>
<dbReference type="Gene3D" id="3.30.70.270">
    <property type="match status" value="1"/>
</dbReference>
<dbReference type="EMBL" id="AP022839">
    <property type="protein sequence ID" value="BCA93971.1"/>
    <property type="molecule type" value="Genomic_DNA"/>
</dbReference>
<dbReference type="SUPFAM" id="SSF55073">
    <property type="entry name" value="Nucleotide cyclase"/>
    <property type="match status" value="1"/>
</dbReference>
<dbReference type="InterPro" id="IPR029787">
    <property type="entry name" value="Nucleotide_cyclase"/>
</dbReference>
<evidence type="ECO:0000313" key="2">
    <source>
        <dbReference type="EMBL" id="BCA93971.1"/>
    </source>
</evidence>
<dbReference type="PANTHER" id="PTHR43102:SF2">
    <property type="entry name" value="GAF DOMAIN-CONTAINING PROTEIN"/>
    <property type="match status" value="1"/>
</dbReference>